<protein>
    <submittedName>
        <fullName evidence="7">Uncharacterized protein</fullName>
    </submittedName>
</protein>
<feature type="chain" id="PRO_5017282350" evidence="3">
    <location>
        <begin position="19"/>
        <end position="973"/>
    </location>
</feature>
<dbReference type="FunFam" id="1.10.10.10:FF:000322">
    <property type="entry name" value="Probable disease resistance protein At1g63360"/>
    <property type="match status" value="1"/>
</dbReference>
<dbReference type="EnsemblPlants" id="TraesCS1B02G003600.1">
    <property type="protein sequence ID" value="TraesCS1B02G003600.1"/>
    <property type="gene ID" value="TraesCS1B02G003600"/>
</dbReference>
<dbReference type="GO" id="GO:0042742">
    <property type="term" value="P:defense response to bacterium"/>
    <property type="evidence" value="ECO:0007669"/>
    <property type="project" value="UniProtKB-ARBA"/>
</dbReference>
<feature type="domain" description="NB-ARC" evidence="4">
    <location>
        <begin position="243"/>
        <end position="382"/>
    </location>
</feature>
<dbReference type="InterPro" id="IPR058922">
    <property type="entry name" value="WHD_DRP"/>
</dbReference>
<dbReference type="Pfam" id="PF23559">
    <property type="entry name" value="WHD_DRP"/>
    <property type="match status" value="1"/>
</dbReference>
<evidence type="ECO:0000256" key="3">
    <source>
        <dbReference type="SAM" id="SignalP"/>
    </source>
</evidence>
<keyword evidence="8" id="KW-1185">Reference proteome</keyword>
<dbReference type="GO" id="GO:0009626">
    <property type="term" value="P:plant-type hypersensitive response"/>
    <property type="evidence" value="ECO:0007669"/>
    <property type="project" value="UniProtKB-ARBA"/>
</dbReference>
<dbReference type="PANTHER" id="PTHR23155:SF1094">
    <property type="entry name" value="OS11G0686400 PROTEIN"/>
    <property type="match status" value="1"/>
</dbReference>
<dbReference type="Gramene" id="TraesCS1B02G003600.1">
    <property type="protein sequence ID" value="TraesCS1B02G003600.1"/>
    <property type="gene ID" value="TraesCS1B02G003600"/>
</dbReference>
<keyword evidence="2" id="KW-0611">Plant defense</keyword>
<feature type="domain" description="Disease resistance R13L4/SHOC-2-like LRR" evidence="6">
    <location>
        <begin position="547"/>
        <end position="914"/>
    </location>
</feature>
<evidence type="ECO:0000259" key="5">
    <source>
        <dbReference type="Pfam" id="PF23559"/>
    </source>
</evidence>
<dbReference type="PaxDb" id="4565-Traes_1BS_CF1C4F54E.2"/>
<name>A0A3B5YPR5_WHEAT</name>
<dbReference type="Pfam" id="PF23598">
    <property type="entry name" value="LRR_14"/>
    <property type="match status" value="1"/>
</dbReference>
<evidence type="ECO:0000256" key="1">
    <source>
        <dbReference type="ARBA" id="ARBA00022737"/>
    </source>
</evidence>
<dbReference type="GO" id="GO:0002758">
    <property type="term" value="P:innate immune response-activating signaling pathway"/>
    <property type="evidence" value="ECO:0007669"/>
    <property type="project" value="UniProtKB-ARBA"/>
</dbReference>
<reference evidence="7" key="1">
    <citation type="submission" date="2018-08" db="EMBL/GenBank/DDBJ databases">
        <authorList>
            <person name="Rossello M."/>
        </authorList>
    </citation>
    <scope>NUCLEOTIDE SEQUENCE [LARGE SCALE GENOMIC DNA]</scope>
    <source>
        <strain evidence="7">cv. Chinese Spring</strain>
    </source>
</reference>
<accession>A0A3B5YPR5</accession>
<sequence length="973" mass="109533">MFRYIWVWLQALFGYVKVWPPEAHDSAWLGAAQAMEEEPVTVSLGPIGPLFQQLRSVIAALQANSDRLKLKGVKAQIQILGQELEWLCIDLKGRSETPADAITMCWMKQVRDLCYDTADYLDELVHFIHCSSGTRRRRIRVRLFGGNNRPVGSKTYRMSRKLTWLSLPKVKKLKRAPLIAKLTALAARVEDADERRKRFKFSSPTPSKPDYGQAAVLMPQITTPELHIDKVYKLLDLDGNEMEKNLKVVTIFGSAGVDKTAIARTLYHQHGGRFQHRAFIRVTRDPDMRRLLTDMLSQIKAPPANQFSNVRELIVHITKHLQGKRYLIIVDDLWTTSTWDIIIRALADGDYCRIITTTQVEDVALACCSYQLKHIYEITPLNDDQSGKSEGSCTTYPSSKRMKEALNLEYNNLPPRLKTCLLYLNMYPEGYTVWKDELVKQWLAEGFIGSVQGQDIEDTAGYYFDALISSGLVQSVDTNHNGDVLSCTLHHMVLDLIRQKSMEENFVTIVNYFQTILGLSDKVRRLSVQLGGAKGANNIPENMRISQVRSLLFSGFFKCAPSIVHYGLLQVLVLHIWSDKDEIFDLATIGELYRLRYLKIECNITIKLPGNIQRLRHLGTLQVDSRLSSVPSGIVQLEKLLHLCLPSESILPHGVGRMTCLRTLGYFDLGRNSEDNLRDLGELINLQDLQLTRSTAQPADSLENNMQLLGSVLKKLSILQSVTLLPTAESSNVYTLKDEAHVSRMRISCDGLCMVSPAPAHLQRIELSYRCCIFSKLPKWLGELTKLRILKIAVGELSKENINILKVLPALAALSLHLPTMTAERIVFGKGGFKVLTYFKFKCTVPWLKFEADAMPILGKLKLSFNSPIVDEQGATPIIIEHLSSGIKEISAKICCRGVNARSALLKAIRNDPGNPEVQLRGPIYYDDKGRGMVTREGSREDENNEVHSGSYAAEVLTSTCSCNTQQGRRTGR</sequence>
<evidence type="ECO:0000313" key="8">
    <source>
        <dbReference type="Proteomes" id="UP000019116"/>
    </source>
</evidence>
<dbReference type="InterPro" id="IPR044974">
    <property type="entry name" value="Disease_R_plants"/>
</dbReference>
<dbReference type="GO" id="GO:0043531">
    <property type="term" value="F:ADP binding"/>
    <property type="evidence" value="ECO:0007669"/>
    <property type="project" value="InterPro"/>
</dbReference>
<organism evidence="7">
    <name type="scientific">Triticum aestivum</name>
    <name type="common">Wheat</name>
    <dbReference type="NCBI Taxonomy" id="4565"/>
    <lineage>
        <taxon>Eukaryota</taxon>
        <taxon>Viridiplantae</taxon>
        <taxon>Streptophyta</taxon>
        <taxon>Embryophyta</taxon>
        <taxon>Tracheophyta</taxon>
        <taxon>Spermatophyta</taxon>
        <taxon>Magnoliopsida</taxon>
        <taxon>Liliopsida</taxon>
        <taxon>Poales</taxon>
        <taxon>Poaceae</taxon>
        <taxon>BOP clade</taxon>
        <taxon>Pooideae</taxon>
        <taxon>Triticodae</taxon>
        <taxon>Triticeae</taxon>
        <taxon>Triticinae</taxon>
        <taxon>Triticum</taxon>
    </lineage>
</organism>
<dbReference type="Gene3D" id="3.80.10.10">
    <property type="entry name" value="Ribonuclease Inhibitor"/>
    <property type="match status" value="1"/>
</dbReference>
<dbReference type="SUPFAM" id="SSF52058">
    <property type="entry name" value="L domain-like"/>
    <property type="match status" value="1"/>
</dbReference>
<dbReference type="SMR" id="A0A3B5YPR5"/>
<dbReference type="InterPro" id="IPR036388">
    <property type="entry name" value="WH-like_DNA-bd_sf"/>
</dbReference>
<dbReference type="Gene3D" id="3.40.50.300">
    <property type="entry name" value="P-loop containing nucleotide triphosphate hydrolases"/>
    <property type="match status" value="1"/>
</dbReference>
<dbReference type="Gene3D" id="1.10.10.10">
    <property type="entry name" value="Winged helix-like DNA-binding domain superfamily/Winged helix DNA-binding domain"/>
    <property type="match status" value="1"/>
</dbReference>
<dbReference type="Gene3D" id="1.20.5.4130">
    <property type="match status" value="1"/>
</dbReference>
<dbReference type="InterPro" id="IPR027417">
    <property type="entry name" value="P-loop_NTPase"/>
</dbReference>
<keyword evidence="3" id="KW-0732">Signal</keyword>
<dbReference type="AlphaFoldDB" id="A0A3B5YPR5"/>
<dbReference type="PANTHER" id="PTHR23155">
    <property type="entry name" value="DISEASE RESISTANCE PROTEIN RP"/>
    <property type="match status" value="1"/>
</dbReference>
<dbReference type="InterPro" id="IPR055414">
    <property type="entry name" value="LRR_R13L4/SHOC2-like"/>
</dbReference>
<dbReference type="SUPFAM" id="SSF52540">
    <property type="entry name" value="P-loop containing nucleoside triphosphate hydrolases"/>
    <property type="match status" value="1"/>
</dbReference>
<evidence type="ECO:0000313" key="7">
    <source>
        <dbReference type="EnsemblPlants" id="TraesCS1B02G003600.1"/>
    </source>
</evidence>
<reference evidence="7" key="2">
    <citation type="submission" date="2018-10" db="UniProtKB">
        <authorList>
            <consortium name="EnsemblPlants"/>
        </authorList>
    </citation>
    <scope>IDENTIFICATION</scope>
</reference>
<evidence type="ECO:0000256" key="2">
    <source>
        <dbReference type="ARBA" id="ARBA00022821"/>
    </source>
</evidence>
<dbReference type="InterPro" id="IPR032675">
    <property type="entry name" value="LRR_dom_sf"/>
</dbReference>
<feature type="domain" description="Disease resistance protein winged helix" evidence="5">
    <location>
        <begin position="426"/>
        <end position="497"/>
    </location>
</feature>
<evidence type="ECO:0000259" key="4">
    <source>
        <dbReference type="Pfam" id="PF00931"/>
    </source>
</evidence>
<dbReference type="Pfam" id="PF00931">
    <property type="entry name" value="NB-ARC"/>
    <property type="match status" value="1"/>
</dbReference>
<dbReference type="OMA" id="SYQLKHI"/>
<feature type="signal peptide" evidence="3">
    <location>
        <begin position="1"/>
        <end position="18"/>
    </location>
</feature>
<dbReference type="PRINTS" id="PR00364">
    <property type="entry name" value="DISEASERSIST"/>
</dbReference>
<evidence type="ECO:0000259" key="6">
    <source>
        <dbReference type="Pfam" id="PF23598"/>
    </source>
</evidence>
<dbReference type="InterPro" id="IPR002182">
    <property type="entry name" value="NB-ARC"/>
</dbReference>
<dbReference type="Proteomes" id="UP000019116">
    <property type="component" value="Chromosome 1B"/>
</dbReference>
<keyword evidence="1" id="KW-0677">Repeat</keyword>
<proteinExistence type="predicted"/>